<feature type="domain" description="DUF11" evidence="3">
    <location>
        <begin position="353"/>
        <end position="444"/>
    </location>
</feature>
<keyword evidence="1" id="KW-1133">Transmembrane helix</keyword>
<proteinExistence type="predicted"/>
<name>A0A7C4M1A5_UNCC3</name>
<sequence>MLKKLINSVAVFSLVLALIAPSMTSAAGISVYTTVKNLTAGGSSATEISAKTGEDVLVIAKVSNPTNASTGALAFYGKVPTGLNLVSGSGKLTFVNANGQEQNAPLGDTIVSSNGVMIGEVAPMHYVYVTYRAKVSGSGTLSVSNSIYNGSSVNLNSNSARVNVNGVSTQGTSVATGGISVKSLVSNYTKGQTSFSESVTADRGDELYYRMAITNPTNANVNGLAAYVQIPSGLQYVPGYTKLYYTDANGQDKAAPITDAIVNATGAMIGDLPAMHYEYIVYKVKVAANAPAGTYWTGNQVFNGSGINVSDNTGKIKVDVIDGTNPVETKKLSLKATGYNVTANQSVGYSNSVNAKRGDEIKFKVDLANAGVEKLTNVKITNSLPADMEYVANSMKVVVSGNTVSVSDNKVISLGDLNVGANGYIEFSAKVKKDVAQNTSSLVYSAAGNADGINQVSSIVTINLDAKSTGEKLPDTGVATTVLALILLALFTSVSGYVYLKESNGLKNALKLIKR</sequence>
<comment type="caution">
    <text evidence="4">The sequence shown here is derived from an EMBL/GenBank/DDBJ whole genome shotgun (WGS) entry which is preliminary data.</text>
</comment>
<feature type="transmembrane region" description="Helical" evidence="1">
    <location>
        <begin position="477"/>
        <end position="500"/>
    </location>
</feature>
<evidence type="ECO:0000313" key="4">
    <source>
        <dbReference type="EMBL" id="HGT70671.1"/>
    </source>
</evidence>
<dbReference type="InterPro" id="IPR047589">
    <property type="entry name" value="DUF11_rpt"/>
</dbReference>
<feature type="signal peptide" evidence="2">
    <location>
        <begin position="1"/>
        <end position="27"/>
    </location>
</feature>
<gene>
    <name evidence="4" type="ORF">ENT43_00235</name>
</gene>
<dbReference type="NCBIfam" id="TIGR01451">
    <property type="entry name" value="B_ant_repeat"/>
    <property type="match status" value="1"/>
</dbReference>
<keyword evidence="1" id="KW-0812">Transmembrane</keyword>
<dbReference type="InterPro" id="IPR001434">
    <property type="entry name" value="OmcB-like_DUF11"/>
</dbReference>
<evidence type="ECO:0000259" key="3">
    <source>
        <dbReference type="Pfam" id="PF01345"/>
    </source>
</evidence>
<dbReference type="InterPro" id="IPR051172">
    <property type="entry name" value="Chlamydia_OmcB"/>
</dbReference>
<accession>A0A7C4M1A5</accession>
<evidence type="ECO:0000256" key="2">
    <source>
        <dbReference type="SAM" id="SignalP"/>
    </source>
</evidence>
<organism evidence="4">
    <name type="scientific">candidate division CPR3 bacterium</name>
    <dbReference type="NCBI Taxonomy" id="2268181"/>
    <lineage>
        <taxon>Bacteria</taxon>
        <taxon>Bacteria division CPR3</taxon>
    </lineage>
</organism>
<dbReference type="Pfam" id="PF01345">
    <property type="entry name" value="DUF11"/>
    <property type="match status" value="1"/>
</dbReference>
<dbReference type="PANTHER" id="PTHR34819">
    <property type="entry name" value="LARGE CYSTEINE-RICH PERIPLASMIC PROTEIN OMCB"/>
    <property type="match status" value="1"/>
</dbReference>
<evidence type="ECO:0000256" key="1">
    <source>
        <dbReference type="SAM" id="Phobius"/>
    </source>
</evidence>
<dbReference type="AlphaFoldDB" id="A0A7C4M1A5"/>
<dbReference type="PANTHER" id="PTHR34819:SF3">
    <property type="entry name" value="CELL SURFACE PROTEIN"/>
    <property type="match status" value="1"/>
</dbReference>
<reference evidence="4" key="1">
    <citation type="journal article" date="2020" name="mSystems">
        <title>Genome- and Community-Level Interaction Insights into Carbon Utilization and Element Cycling Functions of Hydrothermarchaeota in Hydrothermal Sediment.</title>
        <authorList>
            <person name="Zhou Z."/>
            <person name="Liu Y."/>
            <person name="Xu W."/>
            <person name="Pan J."/>
            <person name="Luo Z.H."/>
            <person name="Li M."/>
        </authorList>
    </citation>
    <scope>NUCLEOTIDE SEQUENCE [LARGE SCALE GENOMIC DNA]</scope>
    <source>
        <strain evidence="4">SpSt-579</strain>
    </source>
</reference>
<dbReference type="EMBL" id="DSYQ01000001">
    <property type="protein sequence ID" value="HGT70671.1"/>
    <property type="molecule type" value="Genomic_DNA"/>
</dbReference>
<feature type="chain" id="PRO_5027722788" evidence="2">
    <location>
        <begin position="28"/>
        <end position="515"/>
    </location>
</feature>
<protein>
    <submittedName>
        <fullName evidence="4">DUF11 domain-containing protein</fullName>
    </submittedName>
</protein>
<keyword evidence="2" id="KW-0732">Signal</keyword>
<keyword evidence="1" id="KW-0472">Membrane</keyword>